<feature type="region of interest" description="Disordered" evidence="1">
    <location>
        <begin position="207"/>
        <end position="231"/>
    </location>
</feature>
<feature type="region of interest" description="Disordered" evidence="1">
    <location>
        <begin position="53"/>
        <end position="73"/>
    </location>
</feature>
<dbReference type="InterPro" id="IPR012340">
    <property type="entry name" value="NA-bd_OB-fold"/>
</dbReference>
<evidence type="ECO:0000313" key="3">
    <source>
        <dbReference type="Proteomes" id="UP000005237"/>
    </source>
</evidence>
<organism evidence="2 3">
    <name type="scientific">Caenorhabditis japonica</name>
    <dbReference type="NCBI Taxonomy" id="281687"/>
    <lineage>
        <taxon>Eukaryota</taxon>
        <taxon>Metazoa</taxon>
        <taxon>Ecdysozoa</taxon>
        <taxon>Nematoda</taxon>
        <taxon>Chromadorea</taxon>
        <taxon>Rhabditida</taxon>
        <taxon>Rhabditina</taxon>
        <taxon>Rhabditomorpha</taxon>
        <taxon>Rhabditoidea</taxon>
        <taxon>Rhabditidae</taxon>
        <taxon>Peloderinae</taxon>
        <taxon>Caenorhabditis</taxon>
    </lineage>
</organism>
<keyword evidence="3" id="KW-1185">Reference proteome</keyword>
<evidence type="ECO:0000313" key="2">
    <source>
        <dbReference type="EnsemblMetazoa" id="CJA04948.1"/>
    </source>
</evidence>
<name>A0A8R1HMR5_CAEJA</name>
<protein>
    <submittedName>
        <fullName evidence="2">Uncharacterized protein</fullName>
    </submittedName>
</protein>
<dbReference type="Gene3D" id="2.40.50.140">
    <property type="entry name" value="Nucleic acid-binding proteins"/>
    <property type="match status" value="1"/>
</dbReference>
<dbReference type="AlphaFoldDB" id="A0A8R1HMR5"/>
<evidence type="ECO:0000256" key="1">
    <source>
        <dbReference type="SAM" id="MobiDB-lite"/>
    </source>
</evidence>
<accession>A0A8R1HMR5</accession>
<dbReference type="Proteomes" id="UP000005237">
    <property type="component" value="Unassembled WGS sequence"/>
</dbReference>
<reference evidence="3" key="1">
    <citation type="submission" date="2010-08" db="EMBL/GenBank/DDBJ databases">
        <authorList>
            <consortium name="Caenorhabditis japonica Sequencing Consortium"/>
            <person name="Wilson R.K."/>
        </authorList>
    </citation>
    <scope>NUCLEOTIDE SEQUENCE [LARGE SCALE GENOMIC DNA]</scope>
    <source>
        <strain evidence="3">DF5081</strain>
    </source>
</reference>
<proteinExistence type="predicted"/>
<dbReference type="EnsemblMetazoa" id="CJA04948.1">
    <property type="protein sequence ID" value="CJA04948.1"/>
    <property type="gene ID" value="WBGene00124150"/>
</dbReference>
<sequence>MGVDEENRVIPDHAIPMRIGNLVNSTSETIVVRKLHFVRVHTMGVVERVRFDDNEHENEGESENKATYELSDGKSEQQLTIRKMFSASFTKEHAHQIRTGDYVEVFGKVRREQETGVIFLNAFSIQKASRSQYEAFQPICAIAESFFESNTPILPTGCKTRAPQHFGLKNNTGELNRFPIGMLEESLSAENNNGVWPRELENIAAELREDEEEVGRKLDEEDSFEAGPLVT</sequence>
<reference evidence="2" key="2">
    <citation type="submission" date="2022-06" db="UniProtKB">
        <authorList>
            <consortium name="EnsemblMetazoa"/>
        </authorList>
    </citation>
    <scope>IDENTIFICATION</scope>
    <source>
        <strain evidence="2">DF5081</strain>
    </source>
</reference>
<dbReference type="SUPFAM" id="SSF50249">
    <property type="entry name" value="Nucleic acid-binding proteins"/>
    <property type="match status" value="1"/>
</dbReference>